<name>A0A0C9XVV7_9AGAM</name>
<dbReference type="EMBL" id="KN833854">
    <property type="protein sequence ID" value="KIK16525.1"/>
    <property type="molecule type" value="Genomic_DNA"/>
</dbReference>
<dbReference type="Proteomes" id="UP000054018">
    <property type="component" value="Unassembled WGS sequence"/>
</dbReference>
<evidence type="ECO:0000313" key="2">
    <source>
        <dbReference type="Proteomes" id="UP000054018"/>
    </source>
</evidence>
<proteinExistence type="predicted"/>
<dbReference type="HOGENOM" id="CLU_2655418_0_0_1"/>
<protein>
    <submittedName>
        <fullName evidence="1">Unplaced genomic scaffold scaffold_170, whole genome shotgun sequence</fullName>
    </submittedName>
</protein>
<reference evidence="1 2" key="1">
    <citation type="submission" date="2014-04" db="EMBL/GenBank/DDBJ databases">
        <authorList>
            <consortium name="DOE Joint Genome Institute"/>
            <person name="Kuo A."/>
            <person name="Kohler A."/>
            <person name="Costa M.D."/>
            <person name="Nagy L.G."/>
            <person name="Floudas D."/>
            <person name="Copeland A."/>
            <person name="Barry K.W."/>
            <person name="Cichocki N."/>
            <person name="Veneault-Fourrey C."/>
            <person name="LaButti K."/>
            <person name="Lindquist E.A."/>
            <person name="Lipzen A."/>
            <person name="Lundell T."/>
            <person name="Morin E."/>
            <person name="Murat C."/>
            <person name="Sun H."/>
            <person name="Tunlid A."/>
            <person name="Henrissat B."/>
            <person name="Grigoriev I.V."/>
            <person name="Hibbett D.S."/>
            <person name="Martin F."/>
            <person name="Nordberg H.P."/>
            <person name="Cantor M.N."/>
            <person name="Hua S.X."/>
        </authorList>
    </citation>
    <scope>NUCLEOTIDE SEQUENCE [LARGE SCALE GENOMIC DNA]</scope>
    <source>
        <strain evidence="1 2">441</strain>
    </source>
</reference>
<reference evidence="2" key="2">
    <citation type="submission" date="2015-01" db="EMBL/GenBank/DDBJ databases">
        <title>Evolutionary Origins and Diversification of the Mycorrhizal Mutualists.</title>
        <authorList>
            <consortium name="DOE Joint Genome Institute"/>
            <consortium name="Mycorrhizal Genomics Consortium"/>
            <person name="Kohler A."/>
            <person name="Kuo A."/>
            <person name="Nagy L.G."/>
            <person name="Floudas D."/>
            <person name="Copeland A."/>
            <person name="Barry K.W."/>
            <person name="Cichocki N."/>
            <person name="Veneault-Fourrey C."/>
            <person name="LaButti K."/>
            <person name="Lindquist E.A."/>
            <person name="Lipzen A."/>
            <person name="Lundell T."/>
            <person name="Morin E."/>
            <person name="Murat C."/>
            <person name="Riley R."/>
            <person name="Ohm R."/>
            <person name="Sun H."/>
            <person name="Tunlid A."/>
            <person name="Henrissat B."/>
            <person name="Grigoriev I.V."/>
            <person name="Hibbett D.S."/>
            <person name="Martin F."/>
        </authorList>
    </citation>
    <scope>NUCLEOTIDE SEQUENCE [LARGE SCALE GENOMIC DNA]</scope>
    <source>
        <strain evidence="2">441</strain>
    </source>
</reference>
<accession>A0A0C9XVV7</accession>
<gene>
    <name evidence="1" type="ORF">PISMIDRAFT_265189</name>
</gene>
<evidence type="ECO:0000313" key="1">
    <source>
        <dbReference type="EMBL" id="KIK16525.1"/>
    </source>
</evidence>
<organism evidence="1 2">
    <name type="scientific">Pisolithus microcarpus 441</name>
    <dbReference type="NCBI Taxonomy" id="765257"/>
    <lineage>
        <taxon>Eukaryota</taxon>
        <taxon>Fungi</taxon>
        <taxon>Dikarya</taxon>
        <taxon>Basidiomycota</taxon>
        <taxon>Agaricomycotina</taxon>
        <taxon>Agaricomycetes</taxon>
        <taxon>Agaricomycetidae</taxon>
        <taxon>Boletales</taxon>
        <taxon>Sclerodermatineae</taxon>
        <taxon>Pisolithaceae</taxon>
        <taxon>Pisolithus</taxon>
    </lineage>
</organism>
<dbReference type="AlphaFoldDB" id="A0A0C9XVV7"/>
<sequence>MEPGLQAHQTHGKCRFDDNLSLRYCWASASSNSLCPRGTFRFLEYYWAVRSTLVRAIRQSASGELHMAFPPTVSSC</sequence>
<keyword evidence="2" id="KW-1185">Reference proteome</keyword>